<dbReference type="PROSITE" id="PS50893">
    <property type="entry name" value="ABC_TRANSPORTER_2"/>
    <property type="match status" value="1"/>
</dbReference>
<evidence type="ECO:0000313" key="5">
    <source>
        <dbReference type="EMBL" id="AHF79356.1"/>
    </source>
</evidence>
<keyword evidence="5" id="KW-0614">Plasmid</keyword>
<feature type="domain" description="ABC transporter" evidence="4">
    <location>
        <begin position="22"/>
        <end position="255"/>
    </location>
</feature>
<dbReference type="GO" id="GO:0016887">
    <property type="term" value="F:ATP hydrolysis activity"/>
    <property type="evidence" value="ECO:0007669"/>
    <property type="project" value="InterPro"/>
</dbReference>
<reference evidence="5 6" key="1">
    <citation type="journal article" date="2014" name="Genome Biol. Evol.">
        <title>Genome degeneration and adaptation in a nascent stage of symbiosis.</title>
        <authorList>
            <person name="Oakeson K.F."/>
            <person name="Gil R."/>
            <person name="Clayton A.L."/>
            <person name="Dunn D.M."/>
            <person name="von Niederhausern A.C."/>
            <person name="Hamil C."/>
            <person name="Aoyagi A."/>
            <person name="Duval B."/>
            <person name="Baca A."/>
            <person name="Silva F.J."/>
            <person name="Vallier A."/>
            <person name="Jackson D.G."/>
            <person name="Latorre A."/>
            <person name="Weiss R.B."/>
            <person name="Heddi A."/>
            <person name="Moya A."/>
            <person name="Dale C."/>
        </authorList>
    </citation>
    <scope>NUCLEOTIDE SEQUENCE [LARGE SCALE GENOMIC DNA]</scope>
    <source>
        <strain evidence="5 6">HS1</strain>
        <plasmid evidence="6">Plasmid pHS1</plasmid>
    </source>
</reference>
<dbReference type="OrthoDB" id="9778870at2"/>
<dbReference type="PANTHER" id="PTHR42711:SF4">
    <property type="entry name" value="ABC TRANSPORTER RELATED"/>
    <property type="match status" value="1"/>
</dbReference>
<dbReference type="InterPro" id="IPR003439">
    <property type="entry name" value="ABC_transporter-like_ATP-bd"/>
</dbReference>
<evidence type="ECO:0000313" key="6">
    <source>
        <dbReference type="Proteomes" id="UP000019028"/>
    </source>
</evidence>
<proteinExistence type="predicted"/>
<dbReference type="EMBL" id="CP006570">
    <property type="protein sequence ID" value="AHF79356.1"/>
    <property type="molecule type" value="Genomic_DNA"/>
</dbReference>
<gene>
    <name evidence="5" type="ORF">Sant_P0320</name>
</gene>
<dbReference type="PATRIC" id="fig|1239307.3.peg.4882"/>
<keyword evidence="3" id="KW-0067">ATP-binding</keyword>
<evidence type="ECO:0000256" key="3">
    <source>
        <dbReference type="ARBA" id="ARBA00022840"/>
    </source>
</evidence>
<evidence type="ECO:0000259" key="4">
    <source>
        <dbReference type="PROSITE" id="PS50893"/>
    </source>
</evidence>
<keyword evidence="2" id="KW-0547">Nucleotide-binding</keyword>
<dbReference type="InterPro" id="IPR050763">
    <property type="entry name" value="ABC_transporter_ATP-binding"/>
</dbReference>
<dbReference type="HOGENOM" id="CLU_000604_1_2_6"/>
<accession>W0HZV4</accession>
<evidence type="ECO:0000256" key="1">
    <source>
        <dbReference type="ARBA" id="ARBA00022448"/>
    </source>
</evidence>
<sequence length="338" mass="37855">MIEADNLCKIYHVHQRGSSFGAALSALWRRKYQTVTALNHVNLHIANGERVGILGPNGAGKTTLVKLLSGLLHPSGGRLTVEGYMPYRRETAFLHSMGLVMGNKGQLIWDLPPADTLDMLRVLFKIPEATYRRTLGELSDLLQLHPVLNKPTRQLSLGERMRCEVAASLIHLPRVLLLDEPTLGLDVAMQAALRQFILEYNRRHNAMILLTSHYVEDIRAICPRIVIVDNGTIAYDGDLRTFAARQGHEKIVSFVSQGPLTPPDFMRPSPAPLGQRGERVSLRIHRDRLPECIHFLVEKQLAHDLTIEDPPLEEILRRMFGASVPPRPPLPATEGKTE</sequence>
<keyword evidence="1" id="KW-0813">Transport</keyword>
<keyword evidence="6" id="KW-1185">Reference proteome</keyword>
<dbReference type="GO" id="GO:0005524">
    <property type="term" value="F:ATP binding"/>
    <property type="evidence" value="ECO:0007669"/>
    <property type="project" value="UniProtKB-KW"/>
</dbReference>
<dbReference type="PANTHER" id="PTHR42711">
    <property type="entry name" value="ABC TRANSPORTER ATP-BINDING PROTEIN"/>
    <property type="match status" value="1"/>
</dbReference>
<protein>
    <submittedName>
        <fullName evidence="5">ABC transporter-related protein</fullName>
    </submittedName>
</protein>
<dbReference type="AlphaFoldDB" id="W0HZV4"/>
<dbReference type="InterPro" id="IPR003593">
    <property type="entry name" value="AAA+_ATPase"/>
</dbReference>
<dbReference type="SUPFAM" id="SSF52540">
    <property type="entry name" value="P-loop containing nucleoside triphosphate hydrolases"/>
    <property type="match status" value="1"/>
</dbReference>
<evidence type="ECO:0000256" key="2">
    <source>
        <dbReference type="ARBA" id="ARBA00022741"/>
    </source>
</evidence>
<dbReference type="RefSeq" id="WP_025424494.1">
    <property type="nucleotide sequence ID" value="NZ_CP006570.1"/>
</dbReference>
<dbReference type="Pfam" id="PF00005">
    <property type="entry name" value="ABC_tran"/>
    <property type="match status" value="1"/>
</dbReference>
<name>W0HZV4_9GAMM</name>
<organism evidence="5 6">
    <name type="scientific">Sodalis praecaptivus</name>
    <dbReference type="NCBI Taxonomy" id="1239307"/>
    <lineage>
        <taxon>Bacteria</taxon>
        <taxon>Pseudomonadati</taxon>
        <taxon>Pseudomonadota</taxon>
        <taxon>Gammaproteobacteria</taxon>
        <taxon>Enterobacterales</taxon>
        <taxon>Bruguierivoracaceae</taxon>
        <taxon>Sodalis</taxon>
    </lineage>
</organism>
<dbReference type="Gene3D" id="3.40.50.300">
    <property type="entry name" value="P-loop containing nucleotide triphosphate hydrolases"/>
    <property type="match status" value="1"/>
</dbReference>
<dbReference type="Proteomes" id="UP000019028">
    <property type="component" value="Plasmid pHS1"/>
</dbReference>
<geneLocation type="plasmid" evidence="5 6">
    <name>pHS1</name>
</geneLocation>
<dbReference type="KEGG" id="sod:Sant_P0320"/>
<dbReference type="SMART" id="SM00382">
    <property type="entry name" value="AAA"/>
    <property type="match status" value="1"/>
</dbReference>
<dbReference type="InterPro" id="IPR027417">
    <property type="entry name" value="P-loop_NTPase"/>
</dbReference>